<dbReference type="SUPFAM" id="SSF48371">
    <property type="entry name" value="ARM repeat"/>
    <property type="match status" value="1"/>
</dbReference>
<feature type="region of interest" description="Disordered" evidence="1">
    <location>
        <begin position="847"/>
        <end position="874"/>
    </location>
</feature>
<dbReference type="Pfam" id="PF24173">
    <property type="entry name" value="TPR_TTI1_N"/>
    <property type="match status" value="1"/>
</dbReference>
<dbReference type="GO" id="GO:0005737">
    <property type="term" value="C:cytoplasm"/>
    <property type="evidence" value="ECO:0007669"/>
    <property type="project" value="TreeGrafter"/>
</dbReference>
<reference evidence="4" key="1">
    <citation type="submission" date="2023-11" db="EMBL/GenBank/DDBJ databases">
        <authorList>
            <person name="De Vega J J."/>
            <person name="De Vega J J."/>
        </authorList>
    </citation>
    <scope>NUCLEOTIDE SEQUENCE</scope>
</reference>
<feature type="domain" description="TTI1 N-terminal TPR" evidence="2">
    <location>
        <begin position="11"/>
        <end position="379"/>
    </location>
</feature>
<dbReference type="InterPro" id="IPR057566">
    <property type="entry name" value="TPR_TTI1_N"/>
</dbReference>
<dbReference type="AlphaFoldDB" id="A0AAD2K411"/>
<dbReference type="InterPro" id="IPR011989">
    <property type="entry name" value="ARM-like"/>
</dbReference>
<name>A0AAD2K411_9AGAR</name>
<organism evidence="4 5">
    <name type="scientific">Mycena citricolor</name>
    <dbReference type="NCBI Taxonomy" id="2018698"/>
    <lineage>
        <taxon>Eukaryota</taxon>
        <taxon>Fungi</taxon>
        <taxon>Dikarya</taxon>
        <taxon>Basidiomycota</taxon>
        <taxon>Agaricomycotina</taxon>
        <taxon>Agaricomycetes</taxon>
        <taxon>Agaricomycetidae</taxon>
        <taxon>Agaricales</taxon>
        <taxon>Marasmiineae</taxon>
        <taxon>Mycenaceae</taxon>
        <taxon>Mycena</taxon>
    </lineage>
</organism>
<protein>
    <submittedName>
        <fullName evidence="4">Uncharacterized protein</fullName>
    </submittedName>
</protein>
<dbReference type="InterPro" id="IPR052587">
    <property type="entry name" value="TELO2-interacting_protein_1"/>
</dbReference>
<dbReference type="PANTHER" id="PTHR18460:SF3">
    <property type="entry name" value="TELO2-INTERACTING PROTEIN 1 HOMOLOG"/>
    <property type="match status" value="1"/>
</dbReference>
<proteinExistence type="predicted"/>
<gene>
    <name evidence="4" type="ORF">MYCIT1_LOCUS26826</name>
</gene>
<evidence type="ECO:0000259" key="3">
    <source>
        <dbReference type="Pfam" id="PF24181"/>
    </source>
</evidence>
<dbReference type="InterPro" id="IPR016024">
    <property type="entry name" value="ARM-type_fold"/>
</dbReference>
<accession>A0AAD2K411</accession>
<dbReference type="Pfam" id="PF21547">
    <property type="entry name" value="TTI1"/>
    <property type="match status" value="1"/>
</dbReference>
<keyword evidence="5" id="KW-1185">Reference proteome</keyword>
<dbReference type="InterPro" id="IPR057567">
    <property type="entry name" value="TPR_TTI1_C"/>
</dbReference>
<dbReference type="Gene3D" id="1.25.10.10">
    <property type="entry name" value="Leucine-rich Repeat Variant"/>
    <property type="match status" value="1"/>
</dbReference>
<dbReference type="Proteomes" id="UP001295794">
    <property type="component" value="Unassembled WGS sequence"/>
</dbReference>
<evidence type="ECO:0000256" key="1">
    <source>
        <dbReference type="SAM" id="MobiDB-lite"/>
    </source>
</evidence>
<feature type="compositionally biased region" description="Basic and acidic residues" evidence="1">
    <location>
        <begin position="848"/>
        <end position="857"/>
    </location>
</feature>
<dbReference type="Pfam" id="PF24181">
    <property type="entry name" value="TPR_TTI1_C"/>
    <property type="match status" value="1"/>
</dbReference>
<evidence type="ECO:0000259" key="2">
    <source>
        <dbReference type="Pfam" id="PF24173"/>
    </source>
</evidence>
<feature type="domain" description="TTI1 C-terminal TPR" evidence="3">
    <location>
        <begin position="847"/>
        <end position="1062"/>
    </location>
</feature>
<dbReference type="EMBL" id="CAVNYO010000419">
    <property type="protein sequence ID" value="CAK5277749.1"/>
    <property type="molecule type" value="Genomic_DNA"/>
</dbReference>
<comment type="caution">
    <text evidence="4">The sequence shown here is derived from an EMBL/GenBank/DDBJ whole genome shotgun (WGS) entry which is preliminary data.</text>
</comment>
<dbReference type="PANTHER" id="PTHR18460">
    <property type="entry name" value="TEL2 INTERACTING PROTEIN 1 TTI1 FAMILY MEMBER"/>
    <property type="match status" value="1"/>
</dbReference>
<evidence type="ECO:0000313" key="4">
    <source>
        <dbReference type="EMBL" id="CAK5277749.1"/>
    </source>
</evidence>
<sequence>MSDEAKSQQIFQRLKPICVPLLGASHLSTSSIPDVSRRLTELLDVLKSTRHSSPDLVLSNSLLSYTFYPLSTLLSRNPLEQIPNGVLEKILHLLTILYEDWWWSCEVKLWEQLFVFCAGVIADMKMPTEKGKGKGRDDETKCAAVQCMSSLIRPRTTEEATRHGADAPARLGELRTHASAQRFIPILGQTLDSLLTTASSRSPALQQWSLEVLDILICHYFPAHLTPSVLPGVVSTTTKLALGAHENVGWAKGATVAASLKVMEAVIVQSIGDDVCIREGAVIAVEDLGDLTELMNTQTSRAPSDDSKRPYATVRSPSWLQGTSSQLHIALNTLKPLVVHENPVALQAVIAFSSGVLQATVLTLHQSQELLLSFLLSLSIQPLPAVSVKARASLLDLLTVRSRAQQPLLQALMHSTRDNLTALPRLLLSQADSKVQHVAGLIEGVCALGESLSVVSSGLATLLGPTGGIERWGWRLLSVMELAEPPRIFSRTSAAQLMLENDPDGDGDPAFPELTLRNLSTRAAYESLVRMWQCLGRAAGDSCLYAVEWFIEIGRNGVGIQAVAALWCASRLLEGVANISLFSGTHSLGEHRSARLQKLARSVGKLLAELWDQTTEPTSPPLQSETVDEDLTVQLVKGLDPVEESLKIFDSRNLPPASRAQGTLHEILSLQLLAITSGILQSRSTSLLLYTLYPVLHSLVSPDFHLSSTALAALNFMARHASYASPGNLLLSNFDYALDAVSRRLTRRWLDIRATRVLVVLIRLVGPEVVDRAGDVVEECFDRLDEFHGYDVVVEGLVEVLGEVIRVIQTEEELSRAHLPPRPVSPSLQIPSDDAQLESLFAWFSTRSQEDPVREEESPASGDPSEEPKASPAQALTQQIVSRSVYFLTHGSPVIRARILNLLGSSASVLADSSLLPSIHTAWPFIMNRLNDKETFVVAAAASLIEGLVLQTGSFMYRRIWNDVWPRFRTLLAQLDKADRSNALSRPTQAGGTAYAHSHRLYRAMLRSMTATVKSIRAQDESIWQAVLAFRRFLHSHAHDELQRCAREFYLATSQSNADLVWLALSMSLPTATDAKMAFLRQPMWDIQENVALILK</sequence>
<dbReference type="InterPro" id="IPR049362">
    <property type="entry name" value="TTI1_rpt"/>
</dbReference>
<evidence type="ECO:0000313" key="5">
    <source>
        <dbReference type="Proteomes" id="UP001295794"/>
    </source>
</evidence>